<dbReference type="GO" id="GO:0004497">
    <property type="term" value="F:monooxygenase activity"/>
    <property type="evidence" value="ECO:0007669"/>
    <property type="project" value="UniProtKB-KW"/>
</dbReference>
<keyword evidence="7" id="KW-1185">Reference proteome</keyword>
<dbReference type="InterPro" id="IPR011251">
    <property type="entry name" value="Luciferase-like_dom"/>
</dbReference>
<dbReference type="Proteomes" id="UP000824366">
    <property type="component" value="Chromosome"/>
</dbReference>
<evidence type="ECO:0000256" key="1">
    <source>
        <dbReference type="ARBA" id="ARBA00022630"/>
    </source>
</evidence>
<keyword evidence="1" id="KW-0285">Flavoprotein</keyword>
<reference evidence="6 7" key="1">
    <citation type="journal article" date="2021" name="Microbiol. Spectr.">
        <title>A Single Bacterium Capable of Oxidation and Reduction of Iron at Circumneutral pH.</title>
        <authorList>
            <person name="Kato S."/>
            <person name="Ohkuma M."/>
        </authorList>
    </citation>
    <scope>NUCLEOTIDE SEQUENCE [LARGE SCALE GENOMIC DNA]</scope>
    <source>
        <strain evidence="6 7">MIZ03</strain>
    </source>
</reference>
<dbReference type="InterPro" id="IPR036661">
    <property type="entry name" value="Luciferase-like_sf"/>
</dbReference>
<organism evidence="6 7">
    <name type="scientific">Rhodoferax lithotrophicus</name>
    <dbReference type="NCBI Taxonomy" id="2798804"/>
    <lineage>
        <taxon>Bacteria</taxon>
        <taxon>Pseudomonadati</taxon>
        <taxon>Pseudomonadota</taxon>
        <taxon>Betaproteobacteria</taxon>
        <taxon>Burkholderiales</taxon>
        <taxon>Comamonadaceae</taxon>
        <taxon>Rhodoferax</taxon>
    </lineage>
</organism>
<keyword evidence="3" id="KW-0560">Oxidoreductase</keyword>
<evidence type="ECO:0000259" key="5">
    <source>
        <dbReference type="Pfam" id="PF00296"/>
    </source>
</evidence>
<dbReference type="SUPFAM" id="SSF51679">
    <property type="entry name" value="Bacterial luciferase-like"/>
    <property type="match status" value="1"/>
</dbReference>
<dbReference type="PANTHER" id="PTHR42847">
    <property type="entry name" value="ALKANESULFONATE MONOOXYGENASE"/>
    <property type="match status" value="1"/>
</dbReference>
<gene>
    <name evidence="6" type="ORF">MIZ03_3324</name>
</gene>
<dbReference type="InterPro" id="IPR050172">
    <property type="entry name" value="SsuD_RutA_monooxygenase"/>
</dbReference>
<protein>
    <submittedName>
        <fullName evidence="6">Alkanesulfonate monooxygenase</fullName>
    </submittedName>
</protein>
<proteinExistence type="predicted"/>
<evidence type="ECO:0000256" key="4">
    <source>
        <dbReference type="ARBA" id="ARBA00023033"/>
    </source>
</evidence>
<dbReference type="Gene3D" id="3.20.20.30">
    <property type="entry name" value="Luciferase-like domain"/>
    <property type="match status" value="1"/>
</dbReference>
<evidence type="ECO:0000256" key="3">
    <source>
        <dbReference type="ARBA" id="ARBA00023002"/>
    </source>
</evidence>
<dbReference type="Pfam" id="PF00296">
    <property type="entry name" value="Bac_luciferase"/>
    <property type="match status" value="1"/>
</dbReference>
<keyword evidence="2" id="KW-0288">FMN</keyword>
<evidence type="ECO:0000256" key="2">
    <source>
        <dbReference type="ARBA" id="ARBA00022643"/>
    </source>
</evidence>
<keyword evidence="4 6" id="KW-0503">Monooxygenase</keyword>
<feature type="domain" description="Luciferase-like" evidence="5">
    <location>
        <begin position="49"/>
        <end position="135"/>
    </location>
</feature>
<evidence type="ECO:0000313" key="7">
    <source>
        <dbReference type="Proteomes" id="UP000824366"/>
    </source>
</evidence>
<accession>A0ABM7MQ10</accession>
<sequence>MGHRHTETIQRISNFENIRWHVTDQTVKCDFDDSVCLTPLQGFILSLNIFWFLPTSGDTRYLGKSDFGRPPSIDYLNQVAVATDNLGYDGLLIPTGSGCHDPFAVASSVVAVTKRLKLLVTLSTSLGSPVAVASQRVIDMRCRLAYLHDFFGTALRNKQLMKFPEWQHLRLVRLQPGSRWAQRFL</sequence>
<dbReference type="EMBL" id="AP024238">
    <property type="protein sequence ID" value="BCO28424.1"/>
    <property type="molecule type" value="Genomic_DNA"/>
</dbReference>
<dbReference type="PANTHER" id="PTHR42847:SF4">
    <property type="entry name" value="ALKANESULFONATE MONOOXYGENASE-RELATED"/>
    <property type="match status" value="1"/>
</dbReference>
<evidence type="ECO:0000313" key="6">
    <source>
        <dbReference type="EMBL" id="BCO28424.1"/>
    </source>
</evidence>
<name>A0ABM7MQ10_9BURK</name>